<keyword evidence="10" id="KW-1185">Reference proteome</keyword>
<evidence type="ECO:0000256" key="3">
    <source>
        <dbReference type="ARBA" id="ARBA00022538"/>
    </source>
</evidence>
<keyword evidence="5" id="KW-0520">NAD</keyword>
<dbReference type="PROSITE" id="PS51201">
    <property type="entry name" value="RCK_N"/>
    <property type="match status" value="2"/>
</dbReference>
<evidence type="ECO:0000259" key="8">
    <source>
        <dbReference type="PROSITE" id="PS51202"/>
    </source>
</evidence>
<proteinExistence type="predicted"/>
<evidence type="ECO:0000313" key="10">
    <source>
        <dbReference type="Proteomes" id="UP000256845"/>
    </source>
</evidence>
<keyword evidence="4" id="KW-0630">Potassium</keyword>
<evidence type="ECO:0000256" key="4">
    <source>
        <dbReference type="ARBA" id="ARBA00022958"/>
    </source>
</evidence>
<sequence length="458" mass="50470">MKVVICGAGQVGFHLARYLSSEQNDVTVVDQSPELIGKINDQLDVQAFVGHAAHPDVLERAGAENADMLIAVTFTDEVNMTACQVAHSLFNVPTKIARIRQQNYLNPMWGDLFAREHLPIDVIISPEKEVARAIGRRLRAPGAFDILPMGDDKVRVIGVRCTEDTPVINTPLRQLTSLFPDLNIVVIAILRDERMIIPTSNDQMLPGDEIYFVADKEHVSRAMAVFGHEDKKTRRIIIVGGGNIGTFVAKNLEDSDEGYSVRIIEQSKARARIVAEELPTTNVILGDGLDSEILEEANIHQAETIISVTDDDETNILSSLLAKRFGVERAVTLVNKNSYAPLITTLGIDVVVSPREITASTILQHVRRGRIRSVHSLRDGFAEIIEAEALATSPLVGKKIKEAKLPKGILVGAIVRGDEVIIPRPSTDIQENDIVIMMVAAESVRKVEKMFAVRLEYF</sequence>
<accession>A0A3D9HV50</accession>
<dbReference type="Pfam" id="PF02080">
    <property type="entry name" value="TrkA_C"/>
    <property type="match status" value="2"/>
</dbReference>
<dbReference type="NCBIfam" id="NF007032">
    <property type="entry name" value="PRK09496.1-4"/>
    <property type="match status" value="1"/>
</dbReference>
<comment type="caution">
    <text evidence="9">The sequence shown here is derived from an EMBL/GenBank/DDBJ whole genome shotgun (WGS) entry which is preliminary data.</text>
</comment>
<evidence type="ECO:0000256" key="2">
    <source>
        <dbReference type="ARBA" id="ARBA00022448"/>
    </source>
</evidence>
<dbReference type="EMBL" id="QRDW01000001">
    <property type="protein sequence ID" value="RED53251.1"/>
    <property type="molecule type" value="Genomic_DNA"/>
</dbReference>
<dbReference type="NCBIfam" id="NF007041">
    <property type="entry name" value="PRK09496.3-4"/>
    <property type="match status" value="1"/>
</dbReference>
<feature type="domain" description="RCK N-terminal" evidence="7">
    <location>
        <begin position="233"/>
        <end position="352"/>
    </location>
</feature>
<evidence type="ECO:0000259" key="7">
    <source>
        <dbReference type="PROSITE" id="PS51201"/>
    </source>
</evidence>
<dbReference type="OrthoDB" id="9775180at2"/>
<dbReference type="InterPro" id="IPR050721">
    <property type="entry name" value="Trk_Ktr_HKT_K-transport"/>
</dbReference>
<name>A0A3D9HV50_9PROT</name>
<reference evidence="9 10" key="1">
    <citation type="submission" date="2018-07" db="EMBL/GenBank/DDBJ databases">
        <title>Genomic Encyclopedia of Type Strains, Phase III (KMG-III): the genomes of soil and plant-associated and newly described type strains.</title>
        <authorList>
            <person name="Whitman W."/>
        </authorList>
    </citation>
    <scope>NUCLEOTIDE SEQUENCE [LARGE SCALE GENOMIC DNA]</scope>
    <source>
        <strain evidence="9 10">CECT 8488</strain>
    </source>
</reference>
<dbReference type="InterPro" id="IPR036721">
    <property type="entry name" value="RCK_C_sf"/>
</dbReference>
<dbReference type="SUPFAM" id="SSF116726">
    <property type="entry name" value="TrkA C-terminal domain-like"/>
    <property type="match status" value="2"/>
</dbReference>
<dbReference type="PRINTS" id="PR00335">
    <property type="entry name" value="KUPTAKETRKA"/>
</dbReference>
<keyword evidence="3" id="KW-0633">Potassium transport</keyword>
<dbReference type="PANTHER" id="PTHR43833">
    <property type="entry name" value="POTASSIUM CHANNEL PROTEIN 2-RELATED-RELATED"/>
    <property type="match status" value="1"/>
</dbReference>
<protein>
    <recommendedName>
        <fullName evidence="1">Trk system potassium uptake protein TrkA</fullName>
    </recommendedName>
</protein>
<evidence type="ECO:0000256" key="5">
    <source>
        <dbReference type="ARBA" id="ARBA00023027"/>
    </source>
</evidence>
<dbReference type="InterPro" id="IPR006036">
    <property type="entry name" value="K_uptake_TrkA"/>
</dbReference>
<dbReference type="NCBIfam" id="NF007039">
    <property type="entry name" value="PRK09496.3-2"/>
    <property type="match status" value="1"/>
</dbReference>
<dbReference type="AlphaFoldDB" id="A0A3D9HV50"/>
<dbReference type="InterPro" id="IPR006037">
    <property type="entry name" value="RCK_C"/>
</dbReference>
<dbReference type="Gene3D" id="3.30.70.1450">
    <property type="entry name" value="Regulator of K+ conductance, C-terminal domain"/>
    <property type="match status" value="2"/>
</dbReference>
<dbReference type="InterPro" id="IPR003148">
    <property type="entry name" value="RCK_N"/>
</dbReference>
<dbReference type="NCBIfam" id="NF007030">
    <property type="entry name" value="PRK09496.1-1"/>
    <property type="match status" value="1"/>
</dbReference>
<dbReference type="SUPFAM" id="SSF51735">
    <property type="entry name" value="NAD(P)-binding Rossmann-fold domains"/>
    <property type="match status" value="2"/>
</dbReference>
<dbReference type="Pfam" id="PF02254">
    <property type="entry name" value="TrkA_N"/>
    <property type="match status" value="2"/>
</dbReference>
<evidence type="ECO:0000256" key="6">
    <source>
        <dbReference type="ARBA" id="ARBA00023065"/>
    </source>
</evidence>
<organism evidence="9 10">
    <name type="scientific">Aestuariispira insulae</name>
    <dbReference type="NCBI Taxonomy" id="1461337"/>
    <lineage>
        <taxon>Bacteria</taxon>
        <taxon>Pseudomonadati</taxon>
        <taxon>Pseudomonadota</taxon>
        <taxon>Alphaproteobacteria</taxon>
        <taxon>Rhodospirillales</taxon>
        <taxon>Kiloniellaceae</taxon>
        <taxon>Aestuariispira</taxon>
    </lineage>
</organism>
<dbReference type="PROSITE" id="PS51202">
    <property type="entry name" value="RCK_C"/>
    <property type="match status" value="2"/>
</dbReference>
<dbReference type="RefSeq" id="WP_115934409.1">
    <property type="nucleotide sequence ID" value="NZ_QRDW01000001.1"/>
</dbReference>
<dbReference type="NCBIfam" id="NF007031">
    <property type="entry name" value="PRK09496.1-2"/>
    <property type="match status" value="1"/>
</dbReference>
<feature type="domain" description="RCK C-terminal" evidence="8">
    <location>
        <begin position="372"/>
        <end position="453"/>
    </location>
</feature>
<evidence type="ECO:0000256" key="1">
    <source>
        <dbReference type="ARBA" id="ARBA00017378"/>
    </source>
</evidence>
<evidence type="ECO:0000313" key="9">
    <source>
        <dbReference type="EMBL" id="RED53251.1"/>
    </source>
</evidence>
<dbReference type="Proteomes" id="UP000256845">
    <property type="component" value="Unassembled WGS sequence"/>
</dbReference>
<dbReference type="GO" id="GO:0005886">
    <property type="term" value="C:plasma membrane"/>
    <property type="evidence" value="ECO:0007669"/>
    <property type="project" value="InterPro"/>
</dbReference>
<dbReference type="PANTHER" id="PTHR43833:SF5">
    <property type="entry name" value="TRK SYSTEM POTASSIUM UPTAKE PROTEIN TRKA"/>
    <property type="match status" value="1"/>
</dbReference>
<dbReference type="InterPro" id="IPR036291">
    <property type="entry name" value="NAD(P)-bd_dom_sf"/>
</dbReference>
<dbReference type="GO" id="GO:0015079">
    <property type="term" value="F:potassium ion transmembrane transporter activity"/>
    <property type="evidence" value="ECO:0007669"/>
    <property type="project" value="InterPro"/>
</dbReference>
<feature type="domain" description="RCK N-terminal" evidence="7">
    <location>
        <begin position="1"/>
        <end position="124"/>
    </location>
</feature>
<keyword evidence="6" id="KW-0406">Ion transport</keyword>
<dbReference type="Gene3D" id="3.40.50.720">
    <property type="entry name" value="NAD(P)-binding Rossmann-like Domain"/>
    <property type="match status" value="2"/>
</dbReference>
<gene>
    <name evidence="9" type="ORF">DFP90_10133</name>
</gene>
<feature type="domain" description="RCK C-terminal" evidence="8">
    <location>
        <begin position="144"/>
        <end position="228"/>
    </location>
</feature>
<keyword evidence="2" id="KW-0813">Transport</keyword>